<dbReference type="AlphaFoldDB" id="A0A937W010"/>
<evidence type="ECO:0000313" key="1">
    <source>
        <dbReference type="EMBL" id="MBM3222969.1"/>
    </source>
</evidence>
<comment type="caution">
    <text evidence="1">The sequence shown here is derived from an EMBL/GenBank/DDBJ whole genome shotgun (WGS) entry which is preliminary data.</text>
</comment>
<sequence length="94" mass="10638">MRIGMSLTSSYPLSTPSRAVFDQLQEQIERMAELGFASLSLEDHHITRDHYVQNIQRLGITHILFRPALRGQQQALQTIRLLGTEVIPHFAAAV</sequence>
<protein>
    <recommendedName>
        <fullName evidence="3">Luciferase-like domain-containing protein</fullName>
    </recommendedName>
</protein>
<organism evidence="1 2">
    <name type="scientific">Tectimicrobiota bacterium</name>
    <dbReference type="NCBI Taxonomy" id="2528274"/>
    <lineage>
        <taxon>Bacteria</taxon>
        <taxon>Pseudomonadati</taxon>
        <taxon>Nitrospinota/Tectimicrobiota group</taxon>
        <taxon>Candidatus Tectimicrobiota</taxon>
    </lineage>
</organism>
<gene>
    <name evidence="1" type="ORF">FJZ47_04080</name>
</gene>
<evidence type="ECO:0000313" key="2">
    <source>
        <dbReference type="Proteomes" id="UP000712673"/>
    </source>
</evidence>
<reference evidence="1" key="1">
    <citation type="submission" date="2019-03" db="EMBL/GenBank/DDBJ databases">
        <title>Lake Tanganyika Metagenome-Assembled Genomes (MAGs).</title>
        <authorList>
            <person name="Tran P."/>
        </authorList>
    </citation>
    <scope>NUCLEOTIDE SEQUENCE</scope>
    <source>
        <strain evidence="1">K_DeepCast_65m_m2_066</strain>
    </source>
</reference>
<name>A0A937W010_UNCTE</name>
<evidence type="ECO:0008006" key="3">
    <source>
        <dbReference type="Google" id="ProtNLM"/>
    </source>
</evidence>
<proteinExistence type="predicted"/>
<dbReference type="EMBL" id="VGLS01000078">
    <property type="protein sequence ID" value="MBM3222969.1"/>
    <property type="molecule type" value="Genomic_DNA"/>
</dbReference>
<dbReference type="Proteomes" id="UP000712673">
    <property type="component" value="Unassembled WGS sequence"/>
</dbReference>
<accession>A0A937W010</accession>